<keyword evidence="2" id="KW-1185">Reference proteome</keyword>
<sequence length="91" mass="10850">KILTDAIWVSLHQLLHRDADWCWTEQHAAVDTLKTHLTSPPVLQYFDVHKSVILFFTVLVQSVFKTASLWHLHQEPTLRLKHTIHYLRKHY</sequence>
<dbReference type="Gene3D" id="3.30.70.270">
    <property type="match status" value="1"/>
</dbReference>
<dbReference type="EMBL" id="OW240912">
    <property type="protein sequence ID" value="CAH2220915.1"/>
    <property type="molecule type" value="Genomic_DNA"/>
</dbReference>
<accession>A0AAD1R0Y3</accession>
<proteinExistence type="predicted"/>
<evidence type="ECO:0000313" key="2">
    <source>
        <dbReference type="Proteomes" id="UP001295444"/>
    </source>
</evidence>
<dbReference type="InterPro" id="IPR043128">
    <property type="entry name" value="Rev_trsase/Diguanyl_cyclase"/>
</dbReference>
<evidence type="ECO:0000313" key="1">
    <source>
        <dbReference type="EMBL" id="CAH2220915.1"/>
    </source>
</evidence>
<gene>
    <name evidence="1" type="ORF">PECUL_23A045251</name>
</gene>
<dbReference type="InterPro" id="IPR043502">
    <property type="entry name" value="DNA/RNA_pol_sf"/>
</dbReference>
<dbReference type="Proteomes" id="UP001295444">
    <property type="component" value="Chromosome 01"/>
</dbReference>
<name>A0AAD1R0Y3_PELCU</name>
<protein>
    <submittedName>
        <fullName evidence="1">Uncharacterized protein</fullName>
    </submittedName>
</protein>
<reference evidence="1" key="1">
    <citation type="submission" date="2022-03" db="EMBL/GenBank/DDBJ databases">
        <authorList>
            <person name="Alioto T."/>
            <person name="Alioto T."/>
            <person name="Gomez Garrido J."/>
        </authorList>
    </citation>
    <scope>NUCLEOTIDE SEQUENCE</scope>
</reference>
<organism evidence="1 2">
    <name type="scientific">Pelobates cultripes</name>
    <name type="common">Western spadefoot toad</name>
    <dbReference type="NCBI Taxonomy" id="61616"/>
    <lineage>
        <taxon>Eukaryota</taxon>
        <taxon>Metazoa</taxon>
        <taxon>Chordata</taxon>
        <taxon>Craniata</taxon>
        <taxon>Vertebrata</taxon>
        <taxon>Euteleostomi</taxon>
        <taxon>Amphibia</taxon>
        <taxon>Batrachia</taxon>
        <taxon>Anura</taxon>
        <taxon>Pelobatoidea</taxon>
        <taxon>Pelobatidae</taxon>
        <taxon>Pelobates</taxon>
    </lineage>
</organism>
<dbReference type="SUPFAM" id="SSF56672">
    <property type="entry name" value="DNA/RNA polymerases"/>
    <property type="match status" value="1"/>
</dbReference>
<dbReference type="AlphaFoldDB" id="A0AAD1R0Y3"/>
<feature type="non-terminal residue" evidence="1">
    <location>
        <position position="1"/>
    </location>
</feature>